<reference evidence="1 2" key="1">
    <citation type="journal article" date="2021" name="Elife">
        <title>Chloroplast acquisition without the gene transfer in kleptoplastic sea slugs, Plakobranchus ocellatus.</title>
        <authorList>
            <person name="Maeda T."/>
            <person name="Takahashi S."/>
            <person name="Yoshida T."/>
            <person name="Shimamura S."/>
            <person name="Takaki Y."/>
            <person name="Nagai Y."/>
            <person name="Toyoda A."/>
            <person name="Suzuki Y."/>
            <person name="Arimoto A."/>
            <person name="Ishii H."/>
            <person name="Satoh N."/>
            <person name="Nishiyama T."/>
            <person name="Hasebe M."/>
            <person name="Maruyama T."/>
            <person name="Minagawa J."/>
            <person name="Obokata J."/>
            <person name="Shigenobu S."/>
        </authorList>
    </citation>
    <scope>NUCLEOTIDE SEQUENCE [LARGE SCALE GENOMIC DNA]</scope>
</reference>
<keyword evidence="2" id="KW-1185">Reference proteome</keyword>
<evidence type="ECO:0000313" key="1">
    <source>
        <dbReference type="EMBL" id="GFR65035.1"/>
    </source>
</evidence>
<name>A0AAV4EWX6_9GAST</name>
<dbReference type="Proteomes" id="UP000762676">
    <property type="component" value="Unassembled WGS sequence"/>
</dbReference>
<protein>
    <submittedName>
        <fullName evidence="1">Uncharacterized protein</fullName>
    </submittedName>
</protein>
<comment type="caution">
    <text evidence="1">The sequence shown here is derived from an EMBL/GenBank/DDBJ whole genome shotgun (WGS) entry which is preliminary data.</text>
</comment>
<gene>
    <name evidence="1" type="ORF">ElyMa_001938000</name>
</gene>
<evidence type="ECO:0000313" key="2">
    <source>
        <dbReference type="Proteomes" id="UP000762676"/>
    </source>
</evidence>
<organism evidence="1 2">
    <name type="scientific">Elysia marginata</name>
    <dbReference type="NCBI Taxonomy" id="1093978"/>
    <lineage>
        <taxon>Eukaryota</taxon>
        <taxon>Metazoa</taxon>
        <taxon>Spiralia</taxon>
        <taxon>Lophotrochozoa</taxon>
        <taxon>Mollusca</taxon>
        <taxon>Gastropoda</taxon>
        <taxon>Heterobranchia</taxon>
        <taxon>Euthyneura</taxon>
        <taxon>Panpulmonata</taxon>
        <taxon>Sacoglossa</taxon>
        <taxon>Placobranchoidea</taxon>
        <taxon>Plakobranchidae</taxon>
        <taxon>Elysia</taxon>
    </lineage>
</organism>
<proteinExistence type="predicted"/>
<accession>A0AAV4EWX6</accession>
<sequence>MSKKSTHDVKDSDLTGSLHGKNLELLRDAISLNFDSTDLKARLNKCDVSYITNWKDEFNFDLIHHCILEKNIVALLLLLSRGLFKSPYEPSTWPYLHLVACLGHKTLISTVVQELKYQNEPIIPDWSAYFAKVERRSPGVSQS</sequence>
<dbReference type="AlphaFoldDB" id="A0AAV4EWX6"/>
<dbReference type="EMBL" id="BMAT01003927">
    <property type="protein sequence ID" value="GFR65035.1"/>
    <property type="molecule type" value="Genomic_DNA"/>
</dbReference>